<dbReference type="OrthoDB" id="121508at2"/>
<dbReference type="GO" id="GO:0003700">
    <property type="term" value="F:DNA-binding transcription factor activity"/>
    <property type="evidence" value="ECO:0007669"/>
    <property type="project" value="InterPro"/>
</dbReference>
<dbReference type="PROSITE" id="PS00041">
    <property type="entry name" value="HTH_ARAC_FAMILY_1"/>
    <property type="match status" value="1"/>
</dbReference>
<reference evidence="5 6" key="1">
    <citation type="submission" date="2019-02" db="EMBL/GenBank/DDBJ databases">
        <title>Genomic Encyclopedia of Archaeal and Bacterial Type Strains, Phase II (KMG-II): from individual species to whole genera.</title>
        <authorList>
            <person name="Goeker M."/>
        </authorList>
    </citation>
    <scope>NUCLEOTIDE SEQUENCE [LARGE SCALE GENOMIC DNA]</scope>
    <source>
        <strain evidence="5 6">DSM 18101</strain>
    </source>
</reference>
<comment type="caution">
    <text evidence="5">The sequence shown here is derived from an EMBL/GenBank/DDBJ whole genome shotgun (WGS) entry which is preliminary data.</text>
</comment>
<evidence type="ECO:0000259" key="4">
    <source>
        <dbReference type="PROSITE" id="PS01124"/>
    </source>
</evidence>
<evidence type="ECO:0000256" key="2">
    <source>
        <dbReference type="ARBA" id="ARBA00023125"/>
    </source>
</evidence>
<dbReference type="Proteomes" id="UP000292958">
    <property type="component" value="Unassembled WGS sequence"/>
</dbReference>
<evidence type="ECO:0000313" key="5">
    <source>
        <dbReference type="EMBL" id="RZU38844.1"/>
    </source>
</evidence>
<dbReference type="InterPro" id="IPR009057">
    <property type="entry name" value="Homeodomain-like_sf"/>
</dbReference>
<keyword evidence="3" id="KW-0804">Transcription</keyword>
<organism evidence="5 6">
    <name type="scientific">Edaphobacter modestus</name>
    <dbReference type="NCBI Taxonomy" id="388466"/>
    <lineage>
        <taxon>Bacteria</taxon>
        <taxon>Pseudomonadati</taxon>
        <taxon>Acidobacteriota</taxon>
        <taxon>Terriglobia</taxon>
        <taxon>Terriglobales</taxon>
        <taxon>Acidobacteriaceae</taxon>
        <taxon>Edaphobacter</taxon>
    </lineage>
</organism>
<accession>A0A4Q7YP72</accession>
<dbReference type="AlphaFoldDB" id="A0A4Q7YP72"/>
<dbReference type="Gene3D" id="1.10.10.60">
    <property type="entry name" value="Homeodomain-like"/>
    <property type="match status" value="1"/>
</dbReference>
<dbReference type="SMART" id="SM00342">
    <property type="entry name" value="HTH_ARAC"/>
    <property type="match status" value="1"/>
</dbReference>
<protein>
    <submittedName>
        <fullName evidence="5">AraC family transcriptional regulator</fullName>
    </submittedName>
</protein>
<dbReference type="PANTHER" id="PTHR46796:SF6">
    <property type="entry name" value="ARAC SUBFAMILY"/>
    <property type="match status" value="1"/>
</dbReference>
<dbReference type="SUPFAM" id="SSF46689">
    <property type="entry name" value="Homeodomain-like"/>
    <property type="match status" value="2"/>
</dbReference>
<dbReference type="PRINTS" id="PR00032">
    <property type="entry name" value="HTHARAC"/>
</dbReference>
<proteinExistence type="predicted"/>
<dbReference type="InterPro" id="IPR018060">
    <property type="entry name" value="HTH_AraC"/>
</dbReference>
<dbReference type="GO" id="GO:0043565">
    <property type="term" value="F:sequence-specific DNA binding"/>
    <property type="evidence" value="ECO:0007669"/>
    <property type="project" value="InterPro"/>
</dbReference>
<keyword evidence="6" id="KW-1185">Reference proteome</keyword>
<sequence>MDSSKHFLRGLYPSPPPDHVWQEWIGYSIYSADQPRSTWRKHSHDCTQLTIALDPAYVRAEWQDSPGQPIKRELNGDMIWVVPPGITHSVFFNRRASLIHLYLSDPFFEKVTQNAVIDVSSKLTPSLLVRDPFLVELAKDLSEELRFGPLSELFSQSVAAIAVSHLIRRYSNKPNALPIYRGGLGPAREKRVRQYIREHLDTQLSLEELAGIADISPNHFASLFRQTIGTTPHKFVVRQRVERARHLLEHSSLPLIDIAMRCGFQDQSQFTTTFRRYLGTTPGRYKREL</sequence>
<dbReference type="PANTHER" id="PTHR46796">
    <property type="entry name" value="HTH-TYPE TRANSCRIPTIONAL ACTIVATOR RHAS-RELATED"/>
    <property type="match status" value="1"/>
</dbReference>
<dbReference type="PROSITE" id="PS01124">
    <property type="entry name" value="HTH_ARAC_FAMILY_2"/>
    <property type="match status" value="1"/>
</dbReference>
<gene>
    <name evidence="5" type="ORF">BDD14_0131</name>
</gene>
<dbReference type="InterPro" id="IPR018062">
    <property type="entry name" value="HTH_AraC-typ_CS"/>
</dbReference>
<dbReference type="InterPro" id="IPR020449">
    <property type="entry name" value="Tscrpt_reg_AraC-type_HTH"/>
</dbReference>
<dbReference type="Pfam" id="PF12833">
    <property type="entry name" value="HTH_18"/>
    <property type="match status" value="1"/>
</dbReference>
<evidence type="ECO:0000313" key="6">
    <source>
        <dbReference type="Proteomes" id="UP000292958"/>
    </source>
</evidence>
<evidence type="ECO:0000256" key="3">
    <source>
        <dbReference type="ARBA" id="ARBA00023163"/>
    </source>
</evidence>
<feature type="domain" description="HTH araC/xylS-type" evidence="4">
    <location>
        <begin position="190"/>
        <end position="288"/>
    </location>
</feature>
<evidence type="ECO:0000256" key="1">
    <source>
        <dbReference type="ARBA" id="ARBA00023015"/>
    </source>
</evidence>
<keyword evidence="1" id="KW-0805">Transcription regulation</keyword>
<dbReference type="InterPro" id="IPR050204">
    <property type="entry name" value="AraC_XylS_family_regulators"/>
</dbReference>
<name>A0A4Q7YP72_9BACT</name>
<dbReference type="EMBL" id="SHKW01000001">
    <property type="protein sequence ID" value="RZU38844.1"/>
    <property type="molecule type" value="Genomic_DNA"/>
</dbReference>
<keyword evidence="2" id="KW-0238">DNA-binding</keyword>